<evidence type="ECO:0000256" key="1">
    <source>
        <dbReference type="ARBA" id="ARBA00023157"/>
    </source>
</evidence>
<keyword evidence="6" id="KW-1185">Reference proteome</keyword>
<name>S8CK72_9LAMI</name>
<comment type="caution">
    <text evidence="5">The sequence shown here is derived from an EMBL/GenBank/DDBJ whole genome shotgun (WGS) entry which is preliminary data.</text>
</comment>
<dbReference type="Proteomes" id="UP000015453">
    <property type="component" value="Unassembled WGS sequence"/>
</dbReference>
<evidence type="ECO:0000259" key="4">
    <source>
        <dbReference type="Pfam" id="PF12999"/>
    </source>
</evidence>
<reference evidence="5 6" key="1">
    <citation type="journal article" date="2013" name="BMC Genomics">
        <title>The miniature genome of a carnivorous plant Genlisea aurea contains a low number of genes and short non-coding sequences.</title>
        <authorList>
            <person name="Leushkin E.V."/>
            <person name="Sutormin R.A."/>
            <person name="Nabieva E.R."/>
            <person name="Penin A.A."/>
            <person name="Kondrashov A.S."/>
            <person name="Logacheva M.D."/>
        </authorList>
    </citation>
    <scope>NUCLEOTIDE SEQUENCE [LARGE SCALE GENOMIC DNA]</scope>
</reference>
<keyword evidence="2" id="KW-0175">Coiled coil</keyword>
<evidence type="ECO:0000256" key="3">
    <source>
        <dbReference type="SAM" id="SignalP"/>
    </source>
</evidence>
<dbReference type="InterPro" id="IPR028146">
    <property type="entry name" value="PRKCSH_N"/>
</dbReference>
<sequence>VLLFSCCFVLFTLDITRSLAVTSYADKQPLIGVSPEDEKYYKGLFSSNSIRCKDGSKKFNKSQFNDDFCDCPDGSDEPGTSACPNAKFYCRNAGHSPRLIYSSRVNDGICDCCDGSDEYDGKTKCLNTCWEAGKVEREKLKKKITTCREGASIRKHEIEQAKVAIEKDEAELTKLENDEKILKALVETLR</sequence>
<dbReference type="GO" id="GO:0006491">
    <property type="term" value="P:N-glycan processing"/>
    <property type="evidence" value="ECO:0007669"/>
    <property type="project" value="TreeGrafter"/>
</dbReference>
<feature type="chain" id="PRO_5004562167" description="Glucosidase II beta subunit N-terminal domain-containing protein" evidence="3">
    <location>
        <begin position="21"/>
        <end position="190"/>
    </location>
</feature>
<dbReference type="OrthoDB" id="28322at2759"/>
<dbReference type="SUPFAM" id="SSF57424">
    <property type="entry name" value="LDL receptor-like module"/>
    <property type="match status" value="1"/>
</dbReference>
<feature type="domain" description="Glucosidase II beta subunit N-terminal" evidence="4">
    <location>
        <begin position="22"/>
        <end position="177"/>
    </location>
</feature>
<dbReference type="PANTHER" id="PTHR12630">
    <property type="entry name" value="N-LINKED OLIGOSACCHARIDE PROCESSING"/>
    <property type="match status" value="1"/>
</dbReference>
<feature type="non-terminal residue" evidence="5">
    <location>
        <position position="1"/>
    </location>
</feature>
<organism evidence="5 6">
    <name type="scientific">Genlisea aurea</name>
    <dbReference type="NCBI Taxonomy" id="192259"/>
    <lineage>
        <taxon>Eukaryota</taxon>
        <taxon>Viridiplantae</taxon>
        <taxon>Streptophyta</taxon>
        <taxon>Embryophyta</taxon>
        <taxon>Tracheophyta</taxon>
        <taxon>Spermatophyta</taxon>
        <taxon>Magnoliopsida</taxon>
        <taxon>eudicotyledons</taxon>
        <taxon>Gunneridae</taxon>
        <taxon>Pentapetalae</taxon>
        <taxon>asterids</taxon>
        <taxon>lamiids</taxon>
        <taxon>Lamiales</taxon>
        <taxon>Lentibulariaceae</taxon>
        <taxon>Genlisea</taxon>
    </lineage>
</organism>
<keyword evidence="1" id="KW-1015">Disulfide bond</keyword>
<dbReference type="PANTHER" id="PTHR12630:SF1">
    <property type="entry name" value="GLUCOSIDASE 2 SUBUNIT BETA"/>
    <property type="match status" value="1"/>
</dbReference>
<feature type="non-terminal residue" evidence="5">
    <location>
        <position position="190"/>
    </location>
</feature>
<accession>S8CK72</accession>
<feature type="signal peptide" evidence="3">
    <location>
        <begin position="1"/>
        <end position="20"/>
    </location>
</feature>
<keyword evidence="3" id="KW-0732">Signal</keyword>
<feature type="coiled-coil region" evidence="2">
    <location>
        <begin position="158"/>
        <end position="185"/>
    </location>
</feature>
<gene>
    <name evidence="5" type="ORF">M569_09673</name>
</gene>
<evidence type="ECO:0000256" key="2">
    <source>
        <dbReference type="SAM" id="Coils"/>
    </source>
</evidence>
<evidence type="ECO:0000313" key="5">
    <source>
        <dbReference type="EMBL" id="EPS65106.1"/>
    </source>
</evidence>
<dbReference type="GO" id="GO:0017177">
    <property type="term" value="C:glucosidase II complex"/>
    <property type="evidence" value="ECO:0007669"/>
    <property type="project" value="TreeGrafter"/>
</dbReference>
<dbReference type="InterPro" id="IPR036055">
    <property type="entry name" value="LDL_receptor-like_sf"/>
</dbReference>
<dbReference type="Gene3D" id="4.10.400.10">
    <property type="entry name" value="Low-density Lipoprotein Receptor"/>
    <property type="match status" value="1"/>
</dbReference>
<dbReference type="InterPro" id="IPR039794">
    <property type="entry name" value="Gtb1-like"/>
</dbReference>
<dbReference type="AlphaFoldDB" id="S8CK72"/>
<dbReference type="EMBL" id="AUSU01004421">
    <property type="protein sequence ID" value="EPS65106.1"/>
    <property type="molecule type" value="Genomic_DNA"/>
</dbReference>
<evidence type="ECO:0000313" key="6">
    <source>
        <dbReference type="Proteomes" id="UP000015453"/>
    </source>
</evidence>
<proteinExistence type="predicted"/>
<protein>
    <recommendedName>
        <fullName evidence="4">Glucosidase II beta subunit N-terminal domain-containing protein</fullName>
    </recommendedName>
</protein>
<dbReference type="Pfam" id="PF12999">
    <property type="entry name" value="PRKCSH-like"/>
    <property type="match status" value="1"/>
</dbReference>